<keyword evidence="5 6" id="KW-0472">Membrane</keyword>
<dbReference type="EMBL" id="BMLY01000004">
    <property type="protein sequence ID" value="GGP27042.1"/>
    <property type="molecule type" value="Genomic_DNA"/>
</dbReference>
<feature type="domain" description="Major facilitator superfamily (MFS) profile" evidence="7">
    <location>
        <begin position="1"/>
        <end position="426"/>
    </location>
</feature>
<evidence type="ECO:0000256" key="3">
    <source>
        <dbReference type="ARBA" id="ARBA00022692"/>
    </source>
</evidence>
<dbReference type="PROSITE" id="PS50850">
    <property type="entry name" value="MFS"/>
    <property type="match status" value="1"/>
</dbReference>
<sequence length="427" mass="44462">MAVLDTSIVNVALPVIGHDLSISAARSVWVINAYQLAITVSLLPFATLGDILGYKRVYWGGLVVFTLASLACASAHSLLALTLARIVQGLGAAGIMSVNIALVRFIYPRAQLGVGVGYASLVVATASAAGPSVAAAILAIAHWQWLFLVNGPLGLLALLIGARTLPLTPATPKRLDLLSALFNALTFGLLIAGLAAVGEADSQQRGILMVVAALVFGVLLVRRERRQAVPMLPIDLLRKPVFSLSMVTSICSFAAQTMASIGLSFYLQRTLGKTETQTGLLMTAWPLMTALIAPTAGRLSDRLPPSLISGAGLITLGLGLAALCMLGPAPTLFDLSWRLGICGLGFGLFQSPNNRVIMGSAPPARSGGASGLQSMGRLLGQSFGAVTVAMVFGRAFQQQSSMIFFMAALLALVAGCASTLRHKKQSV</sequence>
<feature type="transmembrane region" description="Helical" evidence="6">
    <location>
        <begin position="27"/>
        <end position="45"/>
    </location>
</feature>
<name>A0ABQ2PN49_9NEIS</name>
<keyword evidence="2" id="KW-0813">Transport</keyword>
<feature type="transmembrane region" description="Helical" evidence="6">
    <location>
        <begin position="147"/>
        <end position="165"/>
    </location>
</feature>
<protein>
    <submittedName>
        <fullName evidence="8">MFS transporter</fullName>
    </submittedName>
</protein>
<gene>
    <name evidence="8" type="ORF">GCM10010971_28610</name>
</gene>
<feature type="transmembrane region" description="Helical" evidence="6">
    <location>
        <begin position="177"/>
        <end position="197"/>
    </location>
</feature>
<feature type="transmembrane region" description="Helical" evidence="6">
    <location>
        <begin position="119"/>
        <end position="141"/>
    </location>
</feature>
<evidence type="ECO:0000313" key="9">
    <source>
        <dbReference type="Proteomes" id="UP000621859"/>
    </source>
</evidence>
<evidence type="ECO:0000256" key="6">
    <source>
        <dbReference type="SAM" id="Phobius"/>
    </source>
</evidence>
<dbReference type="CDD" id="cd17321">
    <property type="entry name" value="MFS_MMR_MDR_like"/>
    <property type="match status" value="1"/>
</dbReference>
<dbReference type="PANTHER" id="PTHR42718:SF9">
    <property type="entry name" value="MAJOR FACILITATOR SUPERFAMILY MULTIDRUG TRANSPORTER MFSC"/>
    <property type="match status" value="1"/>
</dbReference>
<evidence type="ECO:0000256" key="5">
    <source>
        <dbReference type="ARBA" id="ARBA00023136"/>
    </source>
</evidence>
<dbReference type="Gene3D" id="1.20.1250.20">
    <property type="entry name" value="MFS general substrate transporter like domains"/>
    <property type="match status" value="1"/>
</dbReference>
<keyword evidence="3 6" id="KW-0812">Transmembrane</keyword>
<comment type="subcellular location">
    <subcellularLocation>
        <location evidence="1">Membrane</location>
        <topology evidence="1">Multi-pass membrane protein</topology>
    </subcellularLocation>
</comment>
<feature type="transmembrane region" description="Helical" evidence="6">
    <location>
        <begin position="86"/>
        <end position="107"/>
    </location>
</feature>
<dbReference type="Gene3D" id="1.20.1720.10">
    <property type="entry name" value="Multidrug resistance protein D"/>
    <property type="match status" value="1"/>
</dbReference>
<evidence type="ECO:0000256" key="4">
    <source>
        <dbReference type="ARBA" id="ARBA00022989"/>
    </source>
</evidence>
<accession>A0ABQ2PN49</accession>
<keyword evidence="9" id="KW-1185">Reference proteome</keyword>
<reference evidence="9" key="1">
    <citation type="journal article" date="2019" name="Int. J. Syst. Evol. Microbiol.">
        <title>The Global Catalogue of Microorganisms (GCM) 10K type strain sequencing project: providing services to taxonomists for standard genome sequencing and annotation.</title>
        <authorList>
            <consortium name="The Broad Institute Genomics Platform"/>
            <consortium name="The Broad Institute Genome Sequencing Center for Infectious Disease"/>
            <person name="Wu L."/>
            <person name="Ma J."/>
        </authorList>
    </citation>
    <scope>NUCLEOTIDE SEQUENCE [LARGE SCALE GENOMIC DNA]</scope>
    <source>
        <strain evidence="9">CGMCC 1.8860</strain>
    </source>
</reference>
<dbReference type="Pfam" id="PF07690">
    <property type="entry name" value="MFS_1"/>
    <property type="match status" value="2"/>
</dbReference>
<evidence type="ECO:0000256" key="2">
    <source>
        <dbReference type="ARBA" id="ARBA00022448"/>
    </source>
</evidence>
<evidence type="ECO:0000259" key="7">
    <source>
        <dbReference type="PROSITE" id="PS50850"/>
    </source>
</evidence>
<proteinExistence type="predicted"/>
<dbReference type="PANTHER" id="PTHR42718">
    <property type="entry name" value="MAJOR FACILITATOR SUPERFAMILY MULTIDRUG TRANSPORTER MFSC"/>
    <property type="match status" value="1"/>
</dbReference>
<dbReference type="InterPro" id="IPR011701">
    <property type="entry name" value="MFS"/>
</dbReference>
<feature type="transmembrane region" description="Helical" evidence="6">
    <location>
        <begin position="279"/>
        <end position="296"/>
    </location>
</feature>
<feature type="transmembrane region" description="Helical" evidence="6">
    <location>
        <begin position="57"/>
        <end position="80"/>
    </location>
</feature>
<dbReference type="SUPFAM" id="SSF103473">
    <property type="entry name" value="MFS general substrate transporter"/>
    <property type="match status" value="1"/>
</dbReference>
<dbReference type="InterPro" id="IPR036259">
    <property type="entry name" value="MFS_trans_sf"/>
</dbReference>
<keyword evidence="4 6" id="KW-1133">Transmembrane helix</keyword>
<comment type="caution">
    <text evidence="8">The sequence shown here is derived from an EMBL/GenBank/DDBJ whole genome shotgun (WGS) entry which is preliminary data.</text>
</comment>
<feature type="transmembrane region" description="Helical" evidence="6">
    <location>
        <begin position="402"/>
        <end position="420"/>
    </location>
</feature>
<feature type="transmembrane region" description="Helical" evidence="6">
    <location>
        <begin position="241"/>
        <end position="267"/>
    </location>
</feature>
<dbReference type="InterPro" id="IPR020846">
    <property type="entry name" value="MFS_dom"/>
</dbReference>
<evidence type="ECO:0000313" key="8">
    <source>
        <dbReference type="EMBL" id="GGP27042.1"/>
    </source>
</evidence>
<feature type="transmembrane region" description="Helical" evidence="6">
    <location>
        <begin position="308"/>
        <end position="329"/>
    </location>
</feature>
<evidence type="ECO:0000256" key="1">
    <source>
        <dbReference type="ARBA" id="ARBA00004141"/>
    </source>
</evidence>
<feature type="transmembrane region" description="Helical" evidence="6">
    <location>
        <begin position="203"/>
        <end position="221"/>
    </location>
</feature>
<dbReference type="Proteomes" id="UP000621859">
    <property type="component" value="Unassembled WGS sequence"/>
</dbReference>
<organism evidence="8 9">
    <name type="scientific">Silvimonas amylolytica</name>
    <dbReference type="NCBI Taxonomy" id="449663"/>
    <lineage>
        <taxon>Bacteria</taxon>
        <taxon>Pseudomonadati</taxon>
        <taxon>Pseudomonadota</taxon>
        <taxon>Betaproteobacteria</taxon>
        <taxon>Neisseriales</taxon>
        <taxon>Chitinibacteraceae</taxon>
        <taxon>Silvimonas</taxon>
    </lineage>
</organism>